<comment type="caution">
    <text evidence="1">The sequence shown here is derived from an EMBL/GenBank/DDBJ whole genome shotgun (WGS) entry which is preliminary data.</text>
</comment>
<proteinExistence type="predicted"/>
<dbReference type="AlphaFoldDB" id="A0A0L0NWE6"/>
<name>A0A0L0NWE6_CANAR</name>
<evidence type="ECO:0000313" key="2">
    <source>
        <dbReference type="Proteomes" id="UP000037122"/>
    </source>
</evidence>
<reference evidence="2" key="1">
    <citation type="journal article" date="2015" name="BMC Genomics">
        <title>Draft genome of a commonly misdiagnosed multidrug resistant pathogen Candida auris.</title>
        <authorList>
            <person name="Chatterjee S."/>
            <person name="Alampalli S.V."/>
            <person name="Nageshan R.K."/>
            <person name="Chettiar S.T."/>
            <person name="Joshi S."/>
            <person name="Tatu U.S."/>
        </authorList>
    </citation>
    <scope>NUCLEOTIDE SEQUENCE [LARGE SCALE GENOMIC DNA]</scope>
    <source>
        <strain evidence="2">6684</strain>
    </source>
</reference>
<gene>
    <name evidence="1" type="ORF">QG37_04372</name>
</gene>
<accession>A0A0L0NWE6</accession>
<dbReference type="Proteomes" id="UP000037122">
    <property type="component" value="Unassembled WGS sequence"/>
</dbReference>
<dbReference type="EMBL" id="LGST01000031">
    <property type="protein sequence ID" value="KND98482.1"/>
    <property type="molecule type" value="Genomic_DNA"/>
</dbReference>
<evidence type="ECO:0000313" key="1">
    <source>
        <dbReference type="EMBL" id="KND98482.1"/>
    </source>
</evidence>
<organism evidence="1 2">
    <name type="scientific">Candidozyma auris</name>
    <name type="common">Yeast</name>
    <name type="synonym">Candida auris</name>
    <dbReference type="NCBI Taxonomy" id="498019"/>
    <lineage>
        <taxon>Eukaryota</taxon>
        <taxon>Fungi</taxon>
        <taxon>Dikarya</taxon>
        <taxon>Ascomycota</taxon>
        <taxon>Saccharomycotina</taxon>
        <taxon>Pichiomycetes</taxon>
        <taxon>Metschnikowiaceae</taxon>
        <taxon>Candidozyma</taxon>
    </lineage>
</organism>
<protein>
    <submittedName>
        <fullName evidence="1">Uncharacterized protein</fullName>
    </submittedName>
</protein>
<sequence length="54" mass="6138">MYSLINLMSPIGSTLLKIIFQGCSLRAIEKTFDEKSLLSGVDLWDPMKWSQGFK</sequence>
<dbReference type="VEuPathDB" id="FungiDB:QG37_04372"/>